<evidence type="ECO:0000256" key="4">
    <source>
        <dbReference type="SAM" id="Phobius"/>
    </source>
</evidence>
<organism evidence="6 7">
    <name type="scientific">Sciurus vulgaris</name>
    <name type="common">Eurasian red squirrel</name>
    <dbReference type="NCBI Taxonomy" id="55149"/>
    <lineage>
        <taxon>Eukaryota</taxon>
        <taxon>Metazoa</taxon>
        <taxon>Chordata</taxon>
        <taxon>Craniata</taxon>
        <taxon>Vertebrata</taxon>
        <taxon>Euteleostomi</taxon>
        <taxon>Mammalia</taxon>
        <taxon>Eutheria</taxon>
        <taxon>Euarchontoglires</taxon>
        <taxon>Glires</taxon>
        <taxon>Rodentia</taxon>
        <taxon>Sciuromorpha</taxon>
        <taxon>Sciuridae</taxon>
        <taxon>Sciurinae</taxon>
        <taxon>Sciurini</taxon>
        <taxon>Sciurus</taxon>
    </lineage>
</organism>
<evidence type="ECO:0000313" key="6">
    <source>
        <dbReference type="Ensembl" id="ENSSVLP00005025987.1"/>
    </source>
</evidence>
<feature type="transmembrane region" description="Helical" evidence="4">
    <location>
        <begin position="308"/>
        <end position="325"/>
    </location>
</feature>
<dbReference type="PANTHER" id="PTHR35540">
    <property type="entry name" value="IZUMO SPERM-EGG FUSION PROTEIN 1"/>
    <property type="match status" value="1"/>
</dbReference>
<dbReference type="PANTHER" id="PTHR35540:SF1">
    <property type="entry name" value="IZUMO SPERM-EGG FUSION PROTEIN 1"/>
    <property type="match status" value="1"/>
</dbReference>
<dbReference type="Ensembl" id="ENSSVLT00005028906.1">
    <property type="protein sequence ID" value="ENSSVLP00005025987.1"/>
    <property type="gene ID" value="ENSSVLG00005020252.1"/>
</dbReference>
<dbReference type="InterPro" id="IPR032700">
    <property type="entry name" value="IZUMO1"/>
</dbReference>
<dbReference type="GO" id="GO:0005886">
    <property type="term" value="C:plasma membrane"/>
    <property type="evidence" value="ECO:0007669"/>
    <property type="project" value="TreeGrafter"/>
</dbReference>
<feature type="region of interest" description="Disordered" evidence="3">
    <location>
        <begin position="264"/>
        <end position="292"/>
    </location>
</feature>
<dbReference type="GO" id="GO:0005102">
    <property type="term" value="F:signaling receptor binding"/>
    <property type="evidence" value="ECO:0007669"/>
    <property type="project" value="InterPro"/>
</dbReference>
<reference evidence="6" key="2">
    <citation type="submission" date="2025-09" db="UniProtKB">
        <authorList>
            <consortium name="Ensembl"/>
        </authorList>
    </citation>
    <scope>IDENTIFICATION</scope>
</reference>
<dbReference type="GeneTree" id="ENSGT00390000015014"/>
<evidence type="ECO:0000256" key="3">
    <source>
        <dbReference type="SAM" id="MobiDB-lite"/>
    </source>
</evidence>
<protein>
    <recommendedName>
        <fullName evidence="5">Izumo protein immunoglobulin domain-containing protein</fullName>
    </recommendedName>
</protein>
<dbReference type="AlphaFoldDB" id="A0A8D2DK55"/>
<evidence type="ECO:0000256" key="2">
    <source>
        <dbReference type="ARBA" id="ARBA00022729"/>
    </source>
</evidence>
<sequence>WDPDALASMGPYFAPPLAALACCLLPAGCCVICDSEVLAALKSLKTDFLPNFLNPDEVKHMYDTIVRTVKGFSDLPYNKQSYVGAIGEGKVELNSWVLGPGLGGAGSRISRTRGEGLEKLNEMFRNEKVNFAFHAAQFQRLGLMLQKLIWCDYCNFQVHSCSKPVDCGGRHLEIHELEELNLNCHLDWHDNAYGLADYTFYRVWENNSETELYKGKDPVLNKPSVSLRDAGNYRCVLRNTLFGTPSSILRFHVTVFPRDLEEWKPSGDFAQNQPNKEEEEETPSPTEPEPIATTTQPLEIQNMLQGRINGLVICFCIVLIAALIFW</sequence>
<dbReference type="SUPFAM" id="SSF48726">
    <property type="entry name" value="Immunoglobulin"/>
    <property type="match status" value="1"/>
</dbReference>
<name>A0A8D2DK55_SCIVU</name>
<reference evidence="6" key="1">
    <citation type="submission" date="2025-08" db="UniProtKB">
        <authorList>
            <consortium name="Ensembl"/>
        </authorList>
    </citation>
    <scope>IDENTIFICATION</scope>
</reference>
<dbReference type="InterPro" id="IPR036179">
    <property type="entry name" value="Ig-like_dom_sf"/>
</dbReference>
<dbReference type="GO" id="GO:0007342">
    <property type="term" value="P:fusion of sperm to egg plasma membrane involved in single fertilization"/>
    <property type="evidence" value="ECO:0007669"/>
    <property type="project" value="InterPro"/>
</dbReference>
<dbReference type="Proteomes" id="UP000694564">
    <property type="component" value="Chromosome 17"/>
</dbReference>
<accession>A0A8D2DK55</accession>
<dbReference type="GO" id="GO:0002080">
    <property type="term" value="C:acrosomal membrane"/>
    <property type="evidence" value="ECO:0007669"/>
    <property type="project" value="TreeGrafter"/>
</dbReference>
<keyword evidence="2" id="KW-0732">Signal</keyword>
<proteinExistence type="inferred from homology"/>
<dbReference type="GO" id="GO:0035036">
    <property type="term" value="P:sperm-egg recognition"/>
    <property type="evidence" value="ECO:0007669"/>
    <property type="project" value="InterPro"/>
</dbReference>
<feature type="transmembrane region" description="Helical" evidence="4">
    <location>
        <begin position="12"/>
        <end position="33"/>
    </location>
</feature>
<evidence type="ECO:0000256" key="1">
    <source>
        <dbReference type="ARBA" id="ARBA00009633"/>
    </source>
</evidence>
<dbReference type="InterPro" id="IPR013783">
    <property type="entry name" value="Ig-like_fold"/>
</dbReference>
<keyword evidence="7" id="KW-1185">Reference proteome</keyword>
<dbReference type="GO" id="GO:0086080">
    <property type="term" value="F:protein binding involved in heterotypic cell-cell adhesion"/>
    <property type="evidence" value="ECO:0007669"/>
    <property type="project" value="TreeGrafter"/>
</dbReference>
<keyword evidence="4" id="KW-0812">Transmembrane</keyword>
<feature type="domain" description="Izumo protein immunoglobulin" evidence="5">
    <location>
        <begin position="170"/>
        <end position="257"/>
    </location>
</feature>
<keyword evidence="4" id="KW-0472">Membrane</keyword>
<evidence type="ECO:0000313" key="7">
    <source>
        <dbReference type="Proteomes" id="UP000694564"/>
    </source>
</evidence>
<keyword evidence="4" id="KW-1133">Transmembrane helix</keyword>
<dbReference type="Gene3D" id="2.60.40.10">
    <property type="entry name" value="Immunoglobulins"/>
    <property type="match status" value="1"/>
</dbReference>
<comment type="similarity">
    <text evidence="1">Belongs to the Izumo family.</text>
</comment>
<dbReference type="Pfam" id="PF16706">
    <property type="entry name" value="Izumo-Ig"/>
    <property type="match status" value="1"/>
</dbReference>
<dbReference type="Pfam" id="PF15005">
    <property type="entry name" value="IZUMO"/>
    <property type="match status" value="1"/>
</dbReference>
<dbReference type="InterPro" id="IPR032699">
    <property type="entry name" value="Izumo-Ig"/>
</dbReference>
<evidence type="ECO:0000259" key="5">
    <source>
        <dbReference type="Pfam" id="PF16706"/>
    </source>
</evidence>
<dbReference type="InterPro" id="IPR029389">
    <property type="entry name" value="IZUMO"/>
</dbReference>